<proteinExistence type="predicted"/>
<sequence>MPAPASAGLPRCTLSLAGVEETARVAQWRQWMAHMVDIDVPRRGGPFHGNLIAYTTDGVVLSHCESTAMTVRRSLDRIAHDDIDYYMIQIVLSGGAGRVTSGRSEVPSGPGDIMLMDFDRPIAIERAAYRAIGLFVPKRMLAPHLSANGEHCCIAHREHAMAATATDWALALLRQTPFLNEAGANLALSSLLPLLAASLAPDARAEGGATGRGGARQRHVLDYIHAHRDDPELDIAQVQAHFGISRSQLYRLFAGDPDGPAALIRHYRLKTALQDVVQRDDLSIAQIAYAAGFATPAGFSTAFRRMYHASPLQLRQQAQAPTGRRRPAPAARPYQPHLPSAG</sequence>
<dbReference type="InterPro" id="IPR009057">
    <property type="entry name" value="Homeodomain-like_sf"/>
</dbReference>
<evidence type="ECO:0000256" key="2">
    <source>
        <dbReference type="ARBA" id="ARBA00023125"/>
    </source>
</evidence>
<keyword evidence="7" id="KW-1185">Reference proteome</keyword>
<name>A0A3P4AX29_9BURK</name>
<evidence type="ECO:0000256" key="1">
    <source>
        <dbReference type="ARBA" id="ARBA00023015"/>
    </source>
</evidence>
<organism evidence="6 7">
    <name type="scientific">Pigmentiphaga humi</name>
    <dbReference type="NCBI Taxonomy" id="2478468"/>
    <lineage>
        <taxon>Bacteria</taxon>
        <taxon>Pseudomonadati</taxon>
        <taxon>Pseudomonadota</taxon>
        <taxon>Betaproteobacteria</taxon>
        <taxon>Burkholderiales</taxon>
        <taxon>Alcaligenaceae</taxon>
        <taxon>Pigmentiphaga</taxon>
    </lineage>
</organism>
<feature type="domain" description="HTH araC/xylS-type" evidence="5">
    <location>
        <begin position="218"/>
        <end position="317"/>
    </location>
</feature>
<dbReference type="Pfam" id="PF12833">
    <property type="entry name" value="HTH_18"/>
    <property type="match status" value="1"/>
</dbReference>
<feature type="region of interest" description="Disordered" evidence="4">
    <location>
        <begin position="314"/>
        <end position="342"/>
    </location>
</feature>
<evidence type="ECO:0000256" key="4">
    <source>
        <dbReference type="SAM" id="MobiDB-lite"/>
    </source>
</evidence>
<dbReference type="EMBL" id="UWPJ01000007">
    <property type="protein sequence ID" value="VCU68609.1"/>
    <property type="molecule type" value="Genomic_DNA"/>
</dbReference>
<evidence type="ECO:0000256" key="3">
    <source>
        <dbReference type="ARBA" id="ARBA00023163"/>
    </source>
</evidence>
<dbReference type="GO" id="GO:0043565">
    <property type="term" value="F:sequence-specific DNA binding"/>
    <property type="evidence" value="ECO:0007669"/>
    <property type="project" value="InterPro"/>
</dbReference>
<evidence type="ECO:0000313" key="6">
    <source>
        <dbReference type="EMBL" id="VCU68609.1"/>
    </source>
</evidence>
<dbReference type="PROSITE" id="PS01124">
    <property type="entry name" value="HTH_ARAC_FAMILY_2"/>
    <property type="match status" value="1"/>
</dbReference>
<dbReference type="GO" id="GO:0003700">
    <property type="term" value="F:DNA-binding transcription factor activity"/>
    <property type="evidence" value="ECO:0007669"/>
    <property type="project" value="InterPro"/>
</dbReference>
<evidence type="ECO:0000313" key="7">
    <source>
        <dbReference type="Proteomes" id="UP000277294"/>
    </source>
</evidence>
<dbReference type="SMART" id="SM00342">
    <property type="entry name" value="HTH_ARAC"/>
    <property type="match status" value="1"/>
</dbReference>
<protein>
    <submittedName>
        <fullName evidence="6">Transcriptional activator FeaR</fullName>
    </submittedName>
</protein>
<dbReference type="RefSeq" id="WP_160142131.1">
    <property type="nucleotide sequence ID" value="NZ_UWPJ01000007.1"/>
</dbReference>
<dbReference type="InterPro" id="IPR018060">
    <property type="entry name" value="HTH_AraC"/>
</dbReference>
<reference evidence="6 7" key="1">
    <citation type="submission" date="2018-10" db="EMBL/GenBank/DDBJ databases">
        <authorList>
            <person name="Criscuolo A."/>
        </authorList>
    </citation>
    <scope>NUCLEOTIDE SEQUENCE [LARGE SCALE GENOMIC DNA]</scope>
    <source>
        <strain evidence="6">DnA1</strain>
    </source>
</reference>
<dbReference type="InterPro" id="IPR050204">
    <property type="entry name" value="AraC_XylS_family_regulators"/>
</dbReference>
<feature type="compositionally biased region" description="Low complexity" evidence="4">
    <location>
        <begin position="315"/>
        <end position="335"/>
    </location>
</feature>
<dbReference type="PANTHER" id="PTHR46796">
    <property type="entry name" value="HTH-TYPE TRANSCRIPTIONAL ACTIVATOR RHAS-RELATED"/>
    <property type="match status" value="1"/>
</dbReference>
<dbReference type="PANTHER" id="PTHR46796:SF6">
    <property type="entry name" value="ARAC SUBFAMILY"/>
    <property type="match status" value="1"/>
</dbReference>
<dbReference type="Gene3D" id="1.10.10.60">
    <property type="entry name" value="Homeodomain-like"/>
    <property type="match status" value="1"/>
</dbReference>
<keyword evidence="3" id="KW-0804">Transcription</keyword>
<dbReference type="InterPro" id="IPR035418">
    <property type="entry name" value="AraC-bd_2"/>
</dbReference>
<dbReference type="SUPFAM" id="SSF46689">
    <property type="entry name" value="Homeodomain-like"/>
    <property type="match status" value="1"/>
</dbReference>
<gene>
    <name evidence="6" type="primary">feaR_1</name>
    <name evidence="6" type="ORF">PIGHUM_00666</name>
</gene>
<accession>A0A3P4AX29</accession>
<keyword evidence="2" id="KW-0238">DNA-binding</keyword>
<dbReference type="Proteomes" id="UP000277294">
    <property type="component" value="Unassembled WGS sequence"/>
</dbReference>
<dbReference type="AlphaFoldDB" id="A0A3P4AX29"/>
<evidence type="ECO:0000259" key="5">
    <source>
        <dbReference type="PROSITE" id="PS01124"/>
    </source>
</evidence>
<keyword evidence="1" id="KW-0805">Transcription regulation</keyword>
<dbReference type="Pfam" id="PF14525">
    <property type="entry name" value="AraC_binding_2"/>
    <property type="match status" value="1"/>
</dbReference>
<dbReference type="OrthoDB" id="9178898at2"/>